<dbReference type="GO" id="GO:0000139">
    <property type="term" value="C:Golgi membrane"/>
    <property type="evidence" value="ECO:0007669"/>
    <property type="project" value="UniProtKB-SubCell"/>
</dbReference>
<keyword evidence="3" id="KW-0808">Transferase</keyword>
<comment type="similarity">
    <text evidence="2">Belongs to the glycosyltransferase 47 family.</text>
</comment>
<evidence type="ECO:0000313" key="9">
    <source>
        <dbReference type="Proteomes" id="UP001420932"/>
    </source>
</evidence>
<proteinExistence type="inferred from homology"/>
<feature type="compositionally biased region" description="Pro residues" evidence="6">
    <location>
        <begin position="49"/>
        <end position="61"/>
    </location>
</feature>
<feature type="region of interest" description="Disordered" evidence="6">
    <location>
        <begin position="28"/>
        <end position="61"/>
    </location>
</feature>
<organism evidence="8 9">
    <name type="scientific">Stephania yunnanensis</name>
    <dbReference type="NCBI Taxonomy" id="152371"/>
    <lineage>
        <taxon>Eukaryota</taxon>
        <taxon>Viridiplantae</taxon>
        <taxon>Streptophyta</taxon>
        <taxon>Embryophyta</taxon>
        <taxon>Tracheophyta</taxon>
        <taxon>Spermatophyta</taxon>
        <taxon>Magnoliopsida</taxon>
        <taxon>Ranunculales</taxon>
        <taxon>Menispermaceae</taxon>
        <taxon>Menispermoideae</taxon>
        <taxon>Cissampelideae</taxon>
        <taxon>Stephania</taxon>
    </lineage>
</organism>
<evidence type="ECO:0000256" key="4">
    <source>
        <dbReference type="ARBA" id="ARBA00022968"/>
    </source>
</evidence>
<evidence type="ECO:0000256" key="1">
    <source>
        <dbReference type="ARBA" id="ARBA00004323"/>
    </source>
</evidence>
<evidence type="ECO:0000256" key="2">
    <source>
        <dbReference type="ARBA" id="ARBA00010271"/>
    </source>
</evidence>
<feature type="domain" description="Exostosin GT47" evidence="7">
    <location>
        <begin position="70"/>
        <end position="368"/>
    </location>
</feature>
<comment type="caution">
    <text evidence="8">The sequence shown here is derived from an EMBL/GenBank/DDBJ whole genome shotgun (WGS) entry which is preliminary data.</text>
</comment>
<evidence type="ECO:0000256" key="6">
    <source>
        <dbReference type="SAM" id="MobiDB-lite"/>
    </source>
</evidence>
<evidence type="ECO:0000313" key="8">
    <source>
        <dbReference type="EMBL" id="KAK9168606.1"/>
    </source>
</evidence>
<evidence type="ECO:0000259" key="7">
    <source>
        <dbReference type="Pfam" id="PF03016"/>
    </source>
</evidence>
<gene>
    <name evidence="8" type="ORF">Syun_000746</name>
</gene>
<keyword evidence="3" id="KW-0328">Glycosyltransferase</keyword>
<dbReference type="InterPro" id="IPR040911">
    <property type="entry name" value="Exostosin_GT47"/>
</dbReference>
<dbReference type="GO" id="GO:0016757">
    <property type="term" value="F:glycosyltransferase activity"/>
    <property type="evidence" value="ECO:0007669"/>
    <property type="project" value="UniProtKB-KW"/>
</dbReference>
<keyword evidence="5" id="KW-0333">Golgi apparatus</keyword>
<keyword evidence="9" id="KW-1185">Reference proteome</keyword>
<name>A0AAP0LCP5_9MAGN</name>
<dbReference type="Proteomes" id="UP001420932">
    <property type="component" value="Unassembled WGS sequence"/>
</dbReference>
<dbReference type="GO" id="GO:0010417">
    <property type="term" value="P:glucuronoxylan biosynthetic process"/>
    <property type="evidence" value="ECO:0007669"/>
    <property type="project" value="TreeGrafter"/>
</dbReference>
<keyword evidence="4" id="KW-0735">Signal-anchor</keyword>
<dbReference type="EMBL" id="JBBNAF010000001">
    <property type="protein sequence ID" value="KAK9168606.1"/>
    <property type="molecule type" value="Genomic_DNA"/>
</dbReference>
<protein>
    <recommendedName>
        <fullName evidence="7">Exostosin GT47 domain-containing protein</fullName>
    </recommendedName>
</protein>
<dbReference type="PANTHER" id="PTHR11062:SF229">
    <property type="entry name" value="GLUCURONOXYLAN GLUCURONOSYLTRANSFERASE IRX7-RELATED"/>
    <property type="match status" value="1"/>
</dbReference>
<evidence type="ECO:0000256" key="5">
    <source>
        <dbReference type="ARBA" id="ARBA00023034"/>
    </source>
</evidence>
<dbReference type="AlphaFoldDB" id="A0AAP0LCP5"/>
<dbReference type="InterPro" id="IPR004263">
    <property type="entry name" value="Exostosin"/>
</dbReference>
<reference evidence="8 9" key="1">
    <citation type="submission" date="2024-01" db="EMBL/GenBank/DDBJ databases">
        <title>Genome assemblies of Stephania.</title>
        <authorList>
            <person name="Yang L."/>
        </authorList>
    </citation>
    <scope>NUCLEOTIDE SEQUENCE [LARGE SCALE GENOMIC DNA]</scope>
    <source>
        <strain evidence="8">YNDBR</strain>
        <tissue evidence="8">Leaf</tissue>
    </source>
</reference>
<dbReference type="PANTHER" id="PTHR11062">
    <property type="entry name" value="EXOSTOSIN HEPARAN SULFATE GLYCOSYLTRANSFERASE -RELATED"/>
    <property type="match status" value="1"/>
</dbReference>
<evidence type="ECO:0000256" key="3">
    <source>
        <dbReference type="ARBA" id="ARBA00022676"/>
    </source>
</evidence>
<comment type="subcellular location">
    <subcellularLocation>
        <location evidence="1">Golgi apparatus membrane</location>
        <topology evidence="1">Single-pass type II membrane protein</topology>
    </subcellularLocation>
</comment>
<sequence>MADQMIIESSNISDGFFGFLSPSISSAHTSSPTPPNPLLSSKPLRNATPPSPTLSSTPPPIPPHYNHPYMQIYVYDLPSKYNSDWLTNERCSNHLFAAEVAIHRALVSSEVRTLDPWEADFFFVPVYVCCNFSTVNGFPAIGHARPLLGSVVELVSSEMPFWNRSQGTDHVFVASHDYGACFHAMEDVAIADGIPELLKKSIILQTFGVKYKHRCQEVENVLIPPYISPLKLQSTLGEVVGATANERDIWVFFRGKMEVNPKNISGRFYSKRVRTDIWRKFNDNPKFYLKRHRFEGYQSEIARSVFCLCPLGWAPWSPRLVESVALGCVPVIIADGIRLPFPTTIRWSEISLTVSESDVGNLDDILEHVAATNLSTIQRNLRDPMKTRALMFNDQLQRGDATWQVLNALSQMLHRSHSYKRRSRSSSQ</sequence>
<keyword evidence="4" id="KW-0812">Transmembrane</keyword>
<dbReference type="Pfam" id="PF03016">
    <property type="entry name" value="Exostosin_GT47"/>
    <property type="match status" value="1"/>
</dbReference>
<accession>A0AAP0LCP5</accession>